<dbReference type="Proteomes" id="UP001626628">
    <property type="component" value="Chromosome"/>
</dbReference>
<evidence type="ECO:0000313" key="2">
    <source>
        <dbReference type="Proteomes" id="UP001626628"/>
    </source>
</evidence>
<gene>
    <name evidence="1" type="ORF">WAB15_35790</name>
</gene>
<name>A0ABZ2QXE0_9ACTN</name>
<keyword evidence="2" id="KW-1185">Reference proteome</keyword>
<reference evidence="1 2" key="1">
    <citation type="submission" date="2024-03" db="EMBL/GenBank/DDBJ databases">
        <title>The complete genome of Streptomyces sirii sp.nov.</title>
        <authorList>
            <person name="Zakalyukina Y.V."/>
            <person name="Belik A.R."/>
            <person name="Biryukov M.V."/>
            <person name="Baturina O.A."/>
            <person name="Kabilov M.R."/>
        </authorList>
    </citation>
    <scope>NUCLEOTIDE SEQUENCE [LARGE SCALE GENOMIC DNA]</scope>
    <source>
        <strain evidence="1 2">BP-8</strain>
    </source>
</reference>
<accession>A0ABZ2QXE0</accession>
<dbReference type="EMBL" id="CP147982">
    <property type="protein sequence ID" value="WXK80946.1"/>
    <property type="molecule type" value="Genomic_DNA"/>
</dbReference>
<proteinExistence type="predicted"/>
<organism evidence="1 2">
    <name type="scientific">Streptomyces sirii</name>
    <dbReference type="NCBI Taxonomy" id="3127701"/>
    <lineage>
        <taxon>Bacteria</taxon>
        <taxon>Bacillati</taxon>
        <taxon>Actinomycetota</taxon>
        <taxon>Actinomycetes</taxon>
        <taxon>Kitasatosporales</taxon>
        <taxon>Streptomycetaceae</taxon>
        <taxon>Streptomyces</taxon>
    </lineage>
</organism>
<evidence type="ECO:0000313" key="1">
    <source>
        <dbReference type="EMBL" id="WXK80946.1"/>
    </source>
</evidence>
<dbReference type="RefSeq" id="WP_399145506.1">
    <property type="nucleotide sequence ID" value="NZ_CP147982.1"/>
</dbReference>
<protein>
    <submittedName>
        <fullName evidence="1">Uncharacterized protein</fullName>
    </submittedName>
</protein>
<sequence>MPSGDMHRVSALAVAKAQAARSTTPLDEEGTTQKIGDCTTARQEPCPVQTPEYRDMNGDGKDELLLGIASGRSKTFVHLWAFTVKDGRVTLIMDEDTRPVSVELSDHDVIVREPADSGYDVRRVYSWDRSEQAMQERVFEYVESSSRK</sequence>